<evidence type="ECO:0000259" key="6">
    <source>
        <dbReference type="PROSITE" id="PS50850"/>
    </source>
</evidence>
<comment type="subcellular location">
    <subcellularLocation>
        <location evidence="1">Membrane</location>
        <topology evidence="1">Multi-pass membrane protein</topology>
    </subcellularLocation>
</comment>
<dbReference type="InterPro" id="IPR020846">
    <property type="entry name" value="MFS_dom"/>
</dbReference>
<keyword evidence="2 5" id="KW-0812">Transmembrane</keyword>
<organism evidence="7 8">
    <name type="scientific">Synaphobranchus kaupii</name>
    <name type="common">Kaup's arrowtooth eel</name>
    <dbReference type="NCBI Taxonomy" id="118154"/>
    <lineage>
        <taxon>Eukaryota</taxon>
        <taxon>Metazoa</taxon>
        <taxon>Chordata</taxon>
        <taxon>Craniata</taxon>
        <taxon>Vertebrata</taxon>
        <taxon>Euteleostomi</taxon>
        <taxon>Actinopterygii</taxon>
        <taxon>Neopterygii</taxon>
        <taxon>Teleostei</taxon>
        <taxon>Anguilliformes</taxon>
        <taxon>Synaphobranchidae</taxon>
        <taxon>Synaphobranchus</taxon>
    </lineage>
</organism>
<dbReference type="PANTHER" id="PTHR24064">
    <property type="entry name" value="SOLUTE CARRIER FAMILY 22 MEMBER"/>
    <property type="match status" value="1"/>
</dbReference>
<name>A0A9Q1IQ43_SYNKA</name>
<keyword evidence="4 5" id="KW-0472">Membrane</keyword>
<dbReference type="GO" id="GO:0022857">
    <property type="term" value="F:transmembrane transporter activity"/>
    <property type="evidence" value="ECO:0007669"/>
    <property type="project" value="InterPro"/>
</dbReference>
<feature type="transmembrane region" description="Helical" evidence="5">
    <location>
        <begin position="97"/>
        <end position="114"/>
    </location>
</feature>
<evidence type="ECO:0000313" key="7">
    <source>
        <dbReference type="EMBL" id="KAJ8348272.1"/>
    </source>
</evidence>
<feature type="domain" description="Major facilitator superfamily (MFS) profile" evidence="6">
    <location>
        <begin position="40"/>
        <end position="208"/>
    </location>
</feature>
<dbReference type="Gene3D" id="1.20.1250.20">
    <property type="entry name" value="MFS general substrate transporter like domains"/>
    <property type="match status" value="1"/>
</dbReference>
<evidence type="ECO:0000256" key="3">
    <source>
        <dbReference type="ARBA" id="ARBA00022989"/>
    </source>
</evidence>
<comment type="caution">
    <text evidence="7">The sequence shown here is derived from an EMBL/GenBank/DDBJ whole genome shotgun (WGS) entry which is preliminary data.</text>
</comment>
<dbReference type="SUPFAM" id="SSF103473">
    <property type="entry name" value="MFS general substrate transporter"/>
    <property type="match status" value="1"/>
</dbReference>
<evidence type="ECO:0000256" key="2">
    <source>
        <dbReference type="ARBA" id="ARBA00022692"/>
    </source>
</evidence>
<dbReference type="Pfam" id="PF07690">
    <property type="entry name" value="MFS_1"/>
    <property type="match status" value="1"/>
</dbReference>
<protein>
    <recommendedName>
        <fullName evidence="6">Major facilitator superfamily (MFS) profile domain-containing protein</fullName>
    </recommendedName>
</protein>
<feature type="transmembrane region" description="Helical" evidence="5">
    <location>
        <begin position="126"/>
        <end position="146"/>
    </location>
</feature>
<evidence type="ECO:0000256" key="5">
    <source>
        <dbReference type="SAM" id="Phobius"/>
    </source>
</evidence>
<dbReference type="PROSITE" id="PS50850">
    <property type="entry name" value="MFS"/>
    <property type="match status" value="1"/>
</dbReference>
<proteinExistence type="predicted"/>
<dbReference type="InterPro" id="IPR011701">
    <property type="entry name" value="MFS"/>
</dbReference>
<dbReference type="AlphaFoldDB" id="A0A9Q1IQ43"/>
<dbReference type="OrthoDB" id="2544694at2759"/>
<evidence type="ECO:0000256" key="1">
    <source>
        <dbReference type="ARBA" id="ARBA00004141"/>
    </source>
</evidence>
<dbReference type="Proteomes" id="UP001152622">
    <property type="component" value="Chromosome 10"/>
</dbReference>
<keyword evidence="8" id="KW-1185">Reference proteome</keyword>
<dbReference type="GO" id="GO:0016020">
    <property type="term" value="C:membrane"/>
    <property type="evidence" value="ECO:0007669"/>
    <property type="project" value="UniProtKB-SubCell"/>
</dbReference>
<keyword evidence="3 5" id="KW-1133">Transmembrane helix</keyword>
<gene>
    <name evidence="7" type="ORF">SKAU_G00268610</name>
</gene>
<dbReference type="EMBL" id="JAINUF010000010">
    <property type="protein sequence ID" value="KAJ8348272.1"/>
    <property type="molecule type" value="Genomic_DNA"/>
</dbReference>
<sequence>MDQNISVLDVGSREILRAYIPMEGGSKLSKCTRFTEAQWHLVMANMSVISTHVNFTEAETETCQDGWTYDRTEFQATIVSEWDLVCKLRPLKQMIQTIYMGGYLAGAIVFGWLSDKFGRRALLIWSYLQLATLGTCTALSTSYLAYCILRFLTGMAVSGVMLNSISLSEFSLSLKVTFDYLSKLEHTQPEMQLLSALNFVLGIFSVVS</sequence>
<dbReference type="InterPro" id="IPR036259">
    <property type="entry name" value="MFS_trans_sf"/>
</dbReference>
<accession>A0A9Q1IQ43</accession>
<evidence type="ECO:0000256" key="4">
    <source>
        <dbReference type="ARBA" id="ARBA00023136"/>
    </source>
</evidence>
<evidence type="ECO:0000313" key="8">
    <source>
        <dbReference type="Proteomes" id="UP001152622"/>
    </source>
</evidence>
<reference evidence="7" key="1">
    <citation type="journal article" date="2023" name="Science">
        <title>Genome structures resolve the early diversification of teleost fishes.</title>
        <authorList>
            <person name="Parey E."/>
            <person name="Louis A."/>
            <person name="Montfort J."/>
            <person name="Bouchez O."/>
            <person name="Roques C."/>
            <person name="Iampietro C."/>
            <person name="Lluch J."/>
            <person name="Castinel A."/>
            <person name="Donnadieu C."/>
            <person name="Desvignes T."/>
            <person name="Floi Bucao C."/>
            <person name="Jouanno E."/>
            <person name="Wen M."/>
            <person name="Mejri S."/>
            <person name="Dirks R."/>
            <person name="Jansen H."/>
            <person name="Henkel C."/>
            <person name="Chen W.J."/>
            <person name="Zahm M."/>
            <person name="Cabau C."/>
            <person name="Klopp C."/>
            <person name="Thompson A.W."/>
            <person name="Robinson-Rechavi M."/>
            <person name="Braasch I."/>
            <person name="Lecointre G."/>
            <person name="Bobe J."/>
            <person name="Postlethwait J.H."/>
            <person name="Berthelot C."/>
            <person name="Roest Crollius H."/>
            <person name="Guiguen Y."/>
        </authorList>
    </citation>
    <scope>NUCLEOTIDE SEQUENCE</scope>
    <source>
        <strain evidence="7">WJC10195</strain>
    </source>
</reference>